<gene>
    <name evidence="3" type="ORF">NP493_3g10017</name>
</gene>
<dbReference type="Gene3D" id="2.40.50.140">
    <property type="entry name" value="Nucleic acid-binding proteins"/>
    <property type="match status" value="1"/>
</dbReference>
<dbReference type="Proteomes" id="UP001209878">
    <property type="component" value="Unassembled WGS sequence"/>
</dbReference>
<feature type="compositionally biased region" description="Gly residues" evidence="2">
    <location>
        <begin position="213"/>
        <end position="224"/>
    </location>
</feature>
<dbReference type="GO" id="GO:0070876">
    <property type="term" value="C:SOSS complex"/>
    <property type="evidence" value="ECO:0007669"/>
    <property type="project" value="TreeGrafter"/>
</dbReference>
<protein>
    <recommendedName>
        <fullName evidence="5">SOSS complex subunit B2</fullName>
    </recommendedName>
</protein>
<accession>A0AAD9PFX2</accession>
<dbReference type="GO" id="GO:0005694">
    <property type="term" value="C:chromosome"/>
    <property type="evidence" value="ECO:0007669"/>
    <property type="project" value="UniProtKB-ARBA"/>
</dbReference>
<name>A0AAD9PFX2_RIDPI</name>
<keyword evidence="1" id="KW-0238">DNA-binding</keyword>
<dbReference type="GO" id="GO:0010212">
    <property type="term" value="P:response to ionizing radiation"/>
    <property type="evidence" value="ECO:0007669"/>
    <property type="project" value="TreeGrafter"/>
</dbReference>
<evidence type="ECO:0000256" key="1">
    <source>
        <dbReference type="ARBA" id="ARBA00023125"/>
    </source>
</evidence>
<dbReference type="PANTHER" id="PTHR13356">
    <property type="entry name" value="OB FOLD NUCLEIC ACID BINDING PROTEIN-RELATED"/>
    <property type="match status" value="1"/>
</dbReference>
<dbReference type="InterPro" id="IPR051231">
    <property type="entry name" value="SOSS-B"/>
</dbReference>
<feature type="region of interest" description="Disordered" evidence="2">
    <location>
        <begin position="186"/>
        <end position="224"/>
    </location>
</feature>
<evidence type="ECO:0000256" key="2">
    <source>
        <dbReference type="SAM" id="MobiDB-lite"/>
    </source>
</evidence>
<dbReference type="AlphaFoldDB" id="A0AAD9PFX2"/>
<keyword evidence="4" id="KW-1185">Reference proteome</keyword>
<dbReference type="GO" id="GO:0044818">
    <property type="term" value="P:mitotic G2/M transition checkpoint"/>
    <property type="evidence" value="ECO:0007669"/>
    <property type="project" value="TreeGrafter"/>
</dbReference>
<dbReference type="EMBL" id="JAODUO010000003">
    <property type="protein sequence ID" value="KAK2194060.1"/>
    <property type="molecule type" value="Genomic_DNA"/>
</dbReference>
<evidence type="ECO:0000313" key="3">
    <source>
        <dbReference type="EMBL" id="KAK2194060.1"/>
    </source>
</evidence>
<feature type="region of interest" description="Disordered" evidence="2">
    <location>
        <begin position="111"/>
        <end position="138"/>
    </location>
</feature>
<dbReference type="GO" id="GO:0000724">
    <property type="term" value="P:double-strand break repair via homologous recombination"/>
    <property type="evidence" value="ECO:0007669"/>
    <property type="project" value="TreeGrafter"/>
</dbReference>
<evidence type="ECO:0008006" key="5">
    <source>
        <dbReference type="Google" id="ProtNLM"/>
    </source>
</evidence>
<reference evidence="3" key="1">
    <citation type="journal article" date="2023" name="Mol. Biol. Evol.">
        <title>Third-Generation Sequencing Reveals the Adaptive Role of the Epigenome in Three Deep-Sea Polychaetes.</title>
        <authorList>
            <person name="Perez M."/>
            <person name="Aroh O."/>
            <person name="Sun Y."/>
            <person name="Lan Y."/>
            <person name="Juniper S.K."/>
            <person name="Young C.R."/>
            <person name="Angers B."/>
            <person name="Qian P.Y."/>
        </authorList>
    </citation>
    <scope>NUCLEOTIDE SEQUENCE</scope>
    <source>
        <strain evidence="3">R07B-5</strain>
    </source>
</reference>
<dbReference type="SUPFAM" id="SSF50249">
    <property type="entry name" value="Nucleic acid-binding proteins"/>
    <property type="match status" value="1"/>
</dbReference>
<sequence length="224" mass="24047">MTADQTTFVKDLRPGLKNLNVIFIVLEIGKPTRTKDGHDVRSCKVADKTGSVNISIWDDVGNVLQTGDICKLTKGYASMWKGCLTLYTGKGGDVHKVGEFCMQFSEVPNMSEPNQELSMAEKPPRKSPPTDVTQQQQQAMPAYGSGDMKNMPRAMYSGPPHHGAVPHGPVMMPQGQPIIGNNGRPVSGDPRSIRPLLRGPMPALANNGTAGLPMGGGGRGRGRR</sequence>
<dbReference type="GO" id="GO:0003677">
    <property type="term" value="F:DNA binding"/>
    <property type="evidence" value="ECO:0007669"/>
    <property type="project" value="UniProtKB-KW"/>
</dbReference>
<dbReference type="CDD" id="cd04491">
    <property type="entry name" value="SoSSB_OBF"/>
    <property type="match status" value="1"/>
</dbReference>
<organism evidence="3 4">
    <name type="scientific">Ridgeia piscesae</name>
    <name type="common">Tubeworm</name>
    <dbReference type="NCBI Taxonomy" id="27915"/>
    <lineage>
        <taxon>Eukaryota</taxon>
        <taxon>Metazoa</taxon>
        <taxon>Spiralia</taxon>
        <taxon>Lophotrochozoa</taxon>
        <taxon>Annelida</taxon>
        <taxon>Polychaeta</taxon>
        <taxon>Sedentaria</taxon>
        <taxon>Canalipalpata</taxon>
        <taxon>Sabellida</taxon>
        <taxon>Siboglinidae</taxon>
        <taxon>Ridgeia</taxon>
    </lineage>
</organism>
<dbReference type="InterPro" id="IPR012340">
    <property type="entry name" value="NA-bd_OB-fold"/>
</dbReference>
<proteinExistence type="predicted"/>
<comment type="caution">
    <text evidence="3">The sequence shown here is derived from an EMBL/GenBank/DDBJ whole genome shotgun (WGS) entry which is preliminary data.</text>
</comment>
<dbReference type="PANTHER" id="PTHR13356:SF0">
    <property type="entry name" value="SOSS COMPLEX SUBUNIT B HOMOLOG"/>
    <property type="match status" value="1"/>
</dbReference>
<dbReference type="FunFam" id="2.40.50.140:FF:000072">
    <property type="entry name" value="SOSS complex subunit B2"/>
    <property type="match status" value="1"/>
</dbReference>
<evidence type="ECO:0000313" key="4">
    <source>
        <dbReference type="Proteomes" id="UP001209878"/>
    </source>
</evidence>